<proteinExistence type="predicted"/>
<organism evidence="1 2">
    <name type="scientific">Goodea atripinnis</name>
    <dbReference type="NCBI Taxonomy" id="208336"/>
    <lineage>
        <taxon>Eukaryota</taxon>
        <taxon>Metazoa</taxon>
        <taxon>Chordata</taxon>
        <taxon>Craniata</taxon>
        <taxon>Vertebrata</taxon>
        <taxon>Euteleostomi</taxon>
        <taxon>Actinopterygii</taxon>
        <taxon>Neopterygii</taxon>
        <taxon>Teleostei</taxon>
        <taxon>Neoteleostei</taxon>
        <taxon>Acanthomorphata</taxon>
        <taxon>Ovalentaria</taxon>
        <taxon>Atherinomorphae</taxon>
        <taxon>Cyprinodontiformes</taxon>
        <taxon>Goodeidae</taxon>
        <taxon>Goodea</taxon>
    </lineage>
</organism>
<evidence type="ECO:0000313" key="1">
    <source>
        <dbReference type="EMBL" id="MEQ2163546.1"/>
    </source>
</evidence>
<accession>A0ABV0MWP0</accession>
<sequence length="119" mass="13379">MNYGAGLRGMYVGGWTGFAWFLSQKGGGFSSSQLEKESRNFTWNLRRGNQHKQGINRAVTGLETGENEEKPSISEKIVIFGLLQNVQVEIMKYPLSSLNDSFRGFKMVNFIFELGLFSA</sequence>
<comment type="caution">
    <text evidence="1">The sequence shown here is derived from an EMBL/GenBank/DDBJ whole genome shotgun (WGS) entry which is preliminary data.</text>
</comment>
<reference evidence="1 2" key="1">
    <citation type="submission" date="2021-06" db="EMBL/GenBank/DDBJ databases">
        <authorList>
            <person name="Palmer J.M."/>
        </authorList>
    </citation>
    <scope>NUCLEOTIDE SEQUENCE [LARGE SCALE GENOMIC DNA]</scope>
    <source>
        <strain evidence="1 2">GA_2019</strain>
        <tissue evidence="1">Muscle</tissue>
    </source>
</reference>
<keyword evidence="2" id="KW-1185">Reference proteome</keyword>
<name>A0ABV0MWP0_9TELE</name>
<evidence type="ECO:0000313" key="2">
    <source>
        <dbReference type="Proteomes" id="UP001476798"/>
    </source>
</evidence>
<dbReference type="Proteomes" id="UP001476798">
    <property type="component" value="Unassembled WGS sequence"/>
</dbReference>
<protein>
    <submittedName>
        <fullName evidence="1">Uncharacterized protein</fullName>
    </submittedName>
</protein>
<gene>
    <name evidence="1" type="ORF">GOODEAATRI_031325</name>
</gene>
<dbReference type="EMBL" id="JAHRIO010015277">
    <property type="protein sequence ID" value="MEQ2163546.1"/>
    <property type="molecule type" value="Genomic_DNA"/>
</dbReference>